<dbReference type="AlphaFoldDB" id="A0A540X538"/>
<evidence type="ECO:0000313" key="3">
    <source>
        <dbReference type="Proteomes" id="UP000315369"/>
    </source>
</evidence>
<dbReference type="OrthoDB" id="5516185at2"/>
<evidence type="ECO:0000313" key="2">
    <source>
        <dbReference type="EMBL" id="TQF16358.1"/>
    </source>
</evidence>
<keyword evidence="3" id="KW-1185">Reference proteome</keyword>
<reference evidence="2 3" key="1">
    <citation type="submission" date="2019-06" db="EMBL/GenBank/DDBJ databases">
        <authorList>
            <person name="Livingstone P."/>
            <person name="Whitworth D."/>
        </authorList>
    </citation>
    <scope>NUCLEOTIDE SEQUENCE [LARGE SCALE GENOMIC DNA]</scope>
    <source>
        <strain evidence="2 3">AM401</strain>
    </source>
</reference>
<protein>
    <submittedName>
        <fullName evidence="2">Uncharacterized protein</fullName>
    </submittedName>
</protein>
<accession>A0A540X538</accession>
<evidence type="ECO:0000256" key="1">
    <source>
        <dbReference type="SAM" id="Phobius"/>
    </source>
</evidence>
<keyword evidence="1" id="KW-0812">Transmembrane</keyword>
<dbReference type="Proteomes" id="UP000315369">
    <property type="component" value="Unassembled WGS sequence"/>
</dbReference>
<keyword evidence="1" id="KW-1133">Transmembrane helix</keyword>
<feature type="transmembrane region" description="Helical" evidence="1">
    <location>
        <begin position="6"/>
        <end position="30"/>
    </location>
</feature>
<gene>
    <name evidence="2" type="ORF">FJV41_08925</name>
</gene>
<sequence length="98" mass="10690">MDPVEGVVMVLVVAMTCGIPLLGLTLRFSLKPVMEAFIRLREAQLGQHPDTAMLRARVAHLEHVLEVHGLIDGRALPLPSATAERVSGSVSLKDRERV</sequence>
<name>A0A540X538_9BACT</name>
<organism evidence="2 3">
    <name type="scientific">Myxococcus llanfairpwllgwyngyllgogerychwyrndrobwllllantysiliogogogochensis</name>
    <dbReference type="NCBI Taxonomy" id="2590453"/>
    <lineage>
        <taxon>Bacteria</taxon>
        <taxon>Pseudomonadati</taxon>
        <taxon>Myxococcota</taxon>
        <taxon>Myxococcia</taxon>
        <taxon>Myxococcales</taxon>
        <taxon>Cystobacterineae</taxon>
        <taxon>Myxococcaceae</taxon>
        <taxon>Myxococcus</taxon>
    </lineage>
</organism>
<dbReference type="EMBL" id="VIFM01000025">
    <property type="protein sequence ID" value="TQF16358.1"/>
    <property type="molecule type" value="Genomic_DNA"/>
</dbReference>
<proteinExistence type="predicted"/>
<dbReference type="RefSeq" id="WP_141642006.1">
    <property type="nucleotide sequence ID" value="NZ_VIFM01000025.1"/>
</dbReference>
<keyword evidence="1" id="KW-0472">Membrane</keyword>
<comment type="caution">
    <text evidence="2">The sequence shown here is derived from an EMBL/GenBank/DDBJ whole genome shotgun (WGS) entry which is preliminary data.</text>
</comment>